<name>A0A074W5B1_AURM1</name>
<proteinExistence type="predicted"/>
<dbReference type="HOGENOM" id="CLU_1165636_0_0_1"/>
<evidence type="ECO:0000313" key="1">
    <source>
        <dbReference type="EMBL" id="KEQ65097.1"/>
    </source>
</evidence>
<protein>
    <submittedName>
        <fullName evidence="1">Uncharacterized protein</fullName>
    </submittedName>
</protein>
<dbReference type="EMBL" id="KL584827">
    <property type="protein sequence ID" value="KEQ65097.1"/>
    <property type="molecule type" value="Genomic_DNA"/>
</dbReference>
<sequence>MSDDLYIDAIQGYDTATNPYIRGLCGEICDHLKILAGAWRPPNIKIGDVDNKFPGYAKGAQEASEVFGSSIQELEDAIDILFDLADGLPVGPLPDRFEYDREPTTPGGLARAHTHYLVTTRNYPMRFAMTTEETRSVDVKECKRHMIDAAVRFRDMRAEALDVSDKYFAILQQAGYKSEDVFGDSIRSSLPSAAQLPRFDLAAEADAVSGGVDEGHDQSMSEARKLFTERHISRASSL</sequence>
<dbReference type="AlphaFoldDB" id="A0A074W5B1"/>
<dbReference type="Proteomes" id="UP000030672">
    <property type="component" value="Unassembled WGS sequence"/>
</dbReference>
<keyword evidence="2" id="KW-1185">Reference proteome</keyword>
<dbReference type="RefSeq" id="XP_040882120.1">
    <property type="nucleotide sequence ID" value="XM_041027677.1"/>
</dbReference>
<accession>A0A074W5B1</accession>
<dbReference type="GeneID" id="63921050"/>
<evidence type="ECO:0000313" key="2">
    <source>
        <dbReference type="Proteomes" id="UP000030672"/>
    </source>
</evidence>
<gene>
    <name evidence="1" type="ORF">M437DRAFT_82072</name>
</gene>
<reference evidence="1 2" key="1">
    <citation type="journal article" date="2014" name="BMC Genomics">
        <title>Genome sequencing of four Aureobasidium pullulans varieties: biotechnological potential, stress tolerance, and description of new species.</title>
        <authorList>
            <person name="Gostin Ar C."/>
            <person name="Ohm R.A."/>
            <person name="Kogej T."/>
            <person name="Sonjak S."/>
            <person name="Turk M."/>
            <person name="Zajc J."/>
            <person name="Zalar P."/>
            <person name="Grube M."/>
            <person name="Sun H."/>
            <person name="Han J."/>
            <person name="Sharma A."/>
            <person name="Chiniquy J."/>
            <person name="Ngan C.Y."/>
            <person name="Lipzen A."/>
            <person name="Barry K."/>
            <person name="Grigoriev I.V."/>
            <person name="Gunde-Cimerman N."/>
        </authorList>
    </citation>
    <scope>NUCLEOTIDE SEQUENCE [LARGE SCALE GENOMIC DNA]</scope>
    <source>
        <strain evidence="1 2">CBS 110374</strain>
    </source>
</reference>
<organism evidence="1 2">
    <name type="scientific">Aureobasidium melanogenum (strain CBS 110374)</name>
    <name type="common">Aureobasidium pullulans var. melanogenum</name>
    <dbReference type="NCBI Taxonomy" id="1043003"/>
    <lineage>
        <taxon>Eukaryota</taxon>
        <taxon>Fungi</taxon>
        <taxon>Dikarya</taxon>
        <taxon>Ascomycota</taxon>
        <taxon>Pezizomycotina</taxon>
        <taxon>Dothideomycetes</taxon>
        <taxon>Dothideomycetidae</taxon>
        <taxon>Dothideales</taxon>
        <taxon>Saccotheciaceae</taxon>
        <taxon>Aureobasidium</taxon>
    </lineage>
</organism>